<evidence type="ECO:0000256" key="2">
    <source>
        <dbReference type="ARBA" id="ARBA00022840"/>
    </source>
</evidence>
<protein>
    <recommendedName>
        <fullName evidence="3">Protein kinase domain-containing protein</fullName>
    </recommendedName>
</protein>
<organism evidence="4 5">
    <name type="scientific">Mycena venus</name>
    <dbReference type="NCBI Taxonomy" id="2733690"/>
    <lineage>
        <taxon>Eukaryota</taxon>
        <taxon>Fungi</taxon>
        <taxon>Dikarya</taxon>
        <taxon>Basidiomycota</taxon>
        <taxon>Agaricomycotina</taxon>
        <taxon>Agaricomycetes</taxon>
        <taxon>Agaricomycetidae</taxon>
        <taxon>Agaricales</taxon>
        <taxon>Marasmiineae</taxon>
        <taxon>Mycenaceae</taxon>
        <taxon>Mycena</taxon>
    </lineage>
</organism>
<dbReference type="InterPro" id="IPR050198">
    <property type="entry name" value="Non-receptor_tyrosine_kinases"/>
</dbReference>
<dbReference type="InterPro" id="IPR008266">
    <property type="entry name" value="Tyr_kinase_AS"/>
</dbReference>
<dbReference type="GO" id="GO:0004672">
    <property type="term" value="F:protein kinase activity"/>
    <property type="evidence" value="ECO:0007669"/>
    <property type="project" value="InterPro"/>
</dbReference>
<dbReference type="PROSITE" id="PS00109">
    <property type="entry name" value="PROTEIN_KINASE_TYR"/>
    <property type="match status" value="1"/>
</dbReference>
<keyword evidence="1" id="KW-0547">Nucleotide-binding</keyword>
<dbReference type="OrthoDB" id="4062651at2759"/>
<keyword evidence="5" id="KW-1185">Reference proteome</keyword>
<feature type="domain" description="Protein kinase" evidence="3">
    <location>
        <begin position="124"/>
        <end position="407"/>
    </location>
</feature>
<evidence type="ECO:0000259" key="3">
    <source>
        <dbReference type="PROSITE" id="PS50011"/>
    </source>
</evidence>
<evidence type="ECO:0000313" key="4">
    <source>
        <dbReference type="EMBL" id="KAF7355812.1"/>
    </source>
</evidence>
<dbReference type="GO" id="GO:0005524">
    <property type="term" value="F:ATP binding"/>
    <property type="evidence" value="ECO:0007669"/>
    <property type="project" value="UniProtKB-KW"/>
</dbReference>
<dbReference type="SUPFAM" id="SSF56112">
    <property type="entry name" value="Protein kinase-like (PK-like)"/>
    <property type="match status" value="1"/>
</dbReference>
<dbReference type="PRINTS" id="PR00109">
    <property type="entry name" value="TYRKINASE"/>
</dbReference>
<sequence>MTRPVRHYTLFIDLHNAPQCFSALKNVPRTRINHALVKDNLKIAQALQLLFHIRSYKVDFPTLPRDHALAVINLTHYILDVGLAENDAIPDYDIFSRRAHTLLNRLAKYLDVLPDEIAINGVMLLGDHAVKHGGFSNIYHGIYVNAAGERVEVALKVLKIFRDQSDADRRSLQAKFSKEALLWLYLKHKNIVPFFGVDFTTFPSPARAMFLPWMPLGSVLKYMGENSPSSLYALELLCGVIDGLNYLHSKNVVHGDLCARNILMDKERRACLTDFGLAAFIESDTSMQSTTKGGSTRWMAPELLRPVHGAHSKRTPATDVWAFGCVCCEIWSEGTVPFSHIGADEGVPFAFIAGDLAPYPSIPHDNDGNPMPDQLWEIVQWCWKPEPRERPNAQAIANVLIDMAPHIENPARTVTIFAGELFANGGTSGKSVACPSDEAASIAARTPRDGKGKTRAYFQEYSTVRFGPVDMNGSDPREVFETVLDGLLNFVARELLVEPVAVESLDLNHVGLRFRTPVEANNFSMTWMVYRFEPFEQVEAELMD</sequence>
<gene>
    <name evidence="4" type="ORF">MVEN_00909400</name>
</gene>
<dbReference type="InterPro" id="IPR001245">
    <property type="entry name" value="Ser-Thr/Tyr_kinase_cat_dom"/>
</dbReference>
<proteinExistence type="predicted"/>
<dbReference type="Proteomes" id="UP000620124">
    <property type="component" value="Unassembled WGS sequence"/>
</dbReference>
<name>A0A8H7D1D0_9AGAR</name>
<dbReference type="PROSITE" id="PS50011">
    <property type="entry name" value="PROTEIN_KINASE_DOM"/>
    <property type="match status" value="1"/>
</dbReference>
<comment type="caution">
    <text evidence="4">The sequence shown here is derived from an EMBL/GenBank/DDBJ whole genome shotgun (WGS) entry which is preliminary data.</text>
</comment>
<keyword evidence="2" id="KW-0067">ATP-binding</keyword>
<evidence type="ECO:0000313" key="5">
    <source>
        <dbReference type="Proteomes" id="UP000620124"/>
    </source>
</evidence>
<accession>A0A8H7D1D0</accession>
<dbReference type="Gene3D" id="1.10.510.10">
    <property type="entry name" value="Transferase(Phosphotransferase) domain 1"/>
    <property type="match status" value="1"/>
</dbReference>
<dbReference type="InterPro" id="IPR000719">
    <property type="entry name" value="Prot_kinase_dom"/>
</dbReference>
<dbReference type="Pfam" id="PF07714">
    <property type="entry name" value="PK_Tyr_Ser-Thr"/>
    <property type="match status" value="1"/>
</dbReference>
<evidence type="ECO:0000256" key="1">
    <source>
        <dbReference type="ARBA" id="ARBA00022741"/>
    </source>
</evidence>
<dbReference type="InterPro" id="IPR011009">
    <property type="entry name" value="Kinase-like_dom_sf"/>
</dbReference>
<dbReference type="PANTHER" id="PTHR24418">
    <property type="entry name" value="TYROSINE-PROTEIN KINASE"/>
    <property type="match status" value="1"/>
</dbReference>
<dbReference type="EMBL" id="JACAZI010000007">
    <property type="protein sequence ID" value="KAF7355812.1"/>
    <property type="molecule type" value="Genomic_DNA"/>
</dbReference>
<reference evidence="4" key="1">
    <citation type="submission" date="2020-05" db="EMBL/GenBank/DDBJ databases">
        <title>Mycena genomes resolve the evolution of fungal bioluminescence.</title>
        <authorList>
            <person name="Tsai I.J."/>
        </authorList>
    </citation>
    <scope>NUCLEOTIDE SEQUENCE</scope>
    <source>
        <strain evidence="4">CCC161011</strain>
    </source>
</reference>
<dbReference type="AlphaFoldDB" id="A0A8H7D1D0"/>